<evidence type="ECO:0000313" key="4">
    <source>
        <dbReference type="Proteomes" id="UP001283341"/>
    </source>
</evidence>
<reference evidence="3" key="2">
    <citation type="submission" date="2023-06" db="EMBL/GenBank/DDBJ databases">
        <authorList>
            <consortium name="Lawrence Berkeley National Laboratory"/>
            <person name="Haridas S."/>
            <person name="Hensen N."/>
            <person name="Bonometti L."/>
            <person name="Westerberg I."/>
            <person name="Brannstrom I.O."/>
            <person name="Guillou S."/>
            <person name="Cros-Aarteil S."/>
            <person name="Calhoun S."/>
            <person name="Kuo A."/>
            <person name="Mondo S."/>
            <person name="Pangilinan J."/>
            <person name="Riley R."/>
            <person name="Labutti K."/>
            <person name="Andreopoulos B."/>
            <person name="Lipzen A."/>
            <person name="Chen C."/>
            <person name="Yanf M."/>
            <person name="Daum C."/>
            <person name="Ng V."/>
            <person name="Clum A."/>
            <person name="Steindorff A."/>
            <person name="Ohm R."/>
            <person name="Martin F."/>
            <person name="Silar P."/>
            <person name="Natvig D."/>
            <person name="Lalanne C."/>
            <person name="Gautier V."/>
            <person name="Ament-Velasquez S.L."/>
            <person name="Kruys A."/>
            <person name="Hutchinson M.I."/>
            <person name="Powell A.J."/>
            <person name="Barry K."/>
            <person name="Miller A.N."/>
            <person name="Grigoriev I.V."/>
            <person name="Debuchy R."/>
            <person name="Gladieux P."/>
            <person name="Thoren M.H."/>
            <person name="Johannesson H."/>
        </authorList>
    </citation>
    <scope>NUCLEOTIDE SEQUENCE</scope>
    <source>
        <strain evidence="3">CBS 118394</strain>
    </source>
</reference>
<feature type="region of interest" description="Disordered" evidence="1">
    <location>
        <begin position="200"/>
        <end position="221"/>
    </location>
</feature>
<reference evidence="3" key="1">
    <citation type="journal article" date="2023" name="Mol. Phylogenet. Evol.">
        <title>Genome-scale phylogeny and comparative genomics of the fungal order Sordariales.</title>
        <authorList>
            <person name="Hensen N."/>
            <person name="Bonometti L."/>
            <person name="Westerberg I."/>
            <person name="Brannstrom I.O."/>
            <person name="Guillou S."/>
            <person name="Cros-Aarteil S."/>
            <person name="Calhoun S."/>
            <person name="Haridas S."/>
            <person name="Kuo A."/>
            <person name="Mondo S."/>
            <person name="Pangilinan J."/>
            <person name="Riley R."/>
            <person name="LaButti K."/>
            <person name="Andreopoulos B."/>
            <person name="Lipzen A."/>
            <person name="Chen C."/>
            <person name="Yan M."/>
            <person name="Daum C."/>
            <person name="Ng V."/>
            <person name="Clum A."/>
            <person name="Steindorff A."/>
            <person name="Ohm R.A."/>
            <person name="Martin F."/>
            <person name="Silar P."/>
            <person name="Natvig D.O."/>
            <person name="Lalanne C."/>
            <person name="Gautier V."/>
            <person name="Ament-Velasquez S.L."/>
            <person name="Kruys A."/>
            <person name="Hutchinson M.I."/>
            <person name="Powell A.J."/>
            <person name="Barry K."/>
            <person name="Miller A.N."/>
            <person name="Grigoriev I.V."/>
            <person name="Debuchy R."/>
            <person name="Gladieux P."/>
            <person name="Hiltunen Thoren M."/>
            <person name="Johannesson H."/>
        </authorList>
    </citation>
    <scope>NUCLEOTIDE SEQUENCE</scope>
    <source>
        <strain evidence="3">CBS 118394</strain>
    </source>
</reference>
<accession>A0AAE0I4L1</accession>
<evidence type="ECO:0000256" key="1">
    <source>
        <dbReference type="SAM" id="MobiDB-lite"/>
    </source>
</evidence>
<evidence type="ECO:0000313" key="3">
    <source>
        <dbReference type="EMBL" id="KAK3318164.1"/>
    </source>
</evidence>
<dbReference type="PANTHER" id="PTHR33112">
    <property type="entry name" value="DOMAIN PROTEIN, PUTATIVE-RELATED"/>
    <property type="match status" value="1"/>
</dbReference>
<comment type="caution">
    <text evidence="3">The sequence shown here is derived from an EMBL/GenBank/DDBJ whole genome shotgun (WGS) entry which is preliminary data.</text>
</comment>
<dbReference type="Pfam" id="PF06985">
    <property type="entry name" value="HET"/>
    <property type="match status" value="1"/>
</dbReference>
<proteinExistence type="predicted"/>
<organism evidence="3 4">
    <name type="scientific">Apodospora peruviana</name>
    <dbReference type="NCBI Taxonomy" id="516989"/>
    <lineage>
        <taxon>Eukaryota</taxon>
        <taxon>Fungi</taxon>
        <taxon>Dikarya</taxon>
        <taxon>Ascomycota</taxon>
        <taxon>Pezizomycotina</taxon>
        <taxon>Sordariomycetes</taxon>
        <taxon>Sordariomycetidae</taxon>
        <taxon>Sordariales</taxon>
        <taxon>Lasiosphaeriaceae</taxon>
        <taxon>Apodospora</taxon>
    </lineage>
</organism>
<evidence type="ECO:0000259" key="2">
    <source>
        <dbReference type="Pfam" id="PF06985"/>
    </source>
</evidence>
<dbReference type="AlphaFoldDB" id="A0AAE0I4L1"/>
<keyword evidence="4" id="KW-1185">Reference proteome</keyword>
<feature type="domain" description="Heterokaryon incompatibility" evidence="2">
    <location>
        <begin position="86"/>
        <end position="249"/>
    </location>
</feature>
<feature type="region of interest" description="Disordered" evidence="1">
    <location>
        <begin position="1"/>
        <end position="24"/>
    </location>
</feature>
<dbReference type="EMBL" id="JAUEDM010000004">
    <property type="protein sequence ID" value="KAK3318164.1"/>
    <property type="molecule type" value="Genomic_DNA"/>
</dbReference>
<name>A0AAE0I4L1_9PEZI</name>
<sequence>MPPRDGQDDEAGKSRPGTTSPSRSITTIDAAIAHCANHCNHPVPSPGFIPSRLLFVGSYDDDDKVRVMTRAEFRKSTTANGKCDKYAALSYCWGPPGDALAQCKTTRNSLPARLKHVPGSELSPVVRDAVAVARRLGIPYLWIDSLCIVQDDVADWEAESGLMGAIYSNAYVTIVGLNSASCRVGFLAGRADWPYLSTRSTSTTATNNKEEMEEDVNEKEEGYDDTNTWQFAAALNKARWSTRGWTFQEKSLSTRLLYFDSANVHLRCANYTFRDGRAGPVLGKQPSIFEHYGHSEEETALSVTESWRNVLVPRFAGCLFSVATDKLPAIAGIAKHFGDVTGYEYAAGLWVPCLERDLAWSCAPQHLCLEDLLDALDPLEERYIAPSWSWARAPGPMERLAFLDIPSSTTAHQSLEVVAEFIKADVGLVGSNPYGRVSGGKLVVVSKIMPLVAVEYGKVIQNNDEESWFELDWIVKDDELEKLPAGLEMVTIGSYTDWHGDGKGRRKVYGIVVHPVGRLPGKYYRVGLFNCCHVDGDSWLGFESMTLRMIEII</sequence>
<dbReference type="Proteomes" id="UP001283341">
    <property type="component" value="Unassembled WGS sequence"/>
</dbReference>
<dbReference type="InterPro" id="IPR010730">
    <property type="entry name" value="HET"/>
</dbReference>
<feature type="compositionally biased region" description="Acidic residues" evidence="1">
    <location>
        <begin position="211"/>
        <end position="221"/>
    </location>
</feature>
<protein>
    <submittedName>
        <fullName evidence="3">Heterokaryon incompatibility protein-domain-containing protein</fullName>
    </submittedName>
</protein>
<gene>
    <name evidence="3" type="ORF">B0H66DRAFT_590914</name>
</gene>
<dbReference type="PANTHER" id="PTHR33112:SF16">
    <property type="entry name" value="HETEROKARYON INCOMPATIBILITY DOMAIN-CONTAINING PROTEIN"/>
    <property type="match status" value="1"/>
</dbReference>